<keyword evidence="1" id="KW-0472">Membrane</keyword>
<dbReference type="EMBL" id="CACVBS010000078">
    <property type="protein sequence ID" value="CAA7269367.1"/>
    <property type="molecule type" value="Genomic_DNA"/>
</dbReference>
<gene>
    <name evidence="2" type="ORF">AAE3_LOCUS11669</name>
</gene>
<keyword evidence="3" id="KW-1185">Reference proteome</keyword>
<reference evidence="2 3" key="1">
    <citation type="submission" date="2020-01" db="EMBL/GenBank/DDBJ databases">
        <authorList>
            <person name="Gupta K D."/>
        </authorList>
    </citation>
    <scope>NUCLEOTIDE SEQUENCE [LARGE SCALE GENOMIC DNA]</scope>
</reference>
<dbReference type="AlphaFoldDB" id="A0A8S0WS01"/>
<organism evidence="2 3">
    <name type="scientific">Cyclocybe aegerita</name>
    <name type="common">Black poplar mushroom</name>
    <name type="synonym">Agrocybe aegerita</name>
    <dbReference type="NCBI Taxonomy" id="1973307"/>
    <lineage>
        <taxon>Eukaryota</taxon>
        <taxon>Fungi</taxon>
        <taxon>Dikarya</taxon>
        <taxon>Basidiomycota</taxon>
        <taxon>Agaricomycotina</taxon>
        <taxon>Agaricomycetes</taxon>
        <taxon>Agaricomycetidae</taxon>
        <taxon>Agaricales</taxon>
        <taxon>Agaricineae</taxon>
        <taxon>Bolbitiaceae</taxon>
        <taxon>Cyclocybe</taxon>
    </lineage>
</organism>
<evidence type="ECO:0000256" key="1">
    <source>
        <dbReference type="SAM" id="Phobius"/>
    </source>
</evidence>
<feature type="transmembrane region" description="Helical" evidence="1">
    <location>
        <begin position="87"/>
        <end position="112"/>
    </location>
</feature>
<keyword evidence="1" id="KW-0812">Transmembrane</keyword>
<comment type="caution">
    <text evidence="2">The sequence shown here is derived from an EMBL/GenBank/DDBJ whole genome shotgun (WGS) entry which is preliminary data.</text>
</comment>
<evidence type="ECO:0000313" key="2">
    <source>
        <dbReference type="EMBL" id="CAA7269367.1"/>
    </source>
</evidence>
<keyword evidence="1" id="KW-1133">Transmembrane helix</keyword>
<protein>
    <submittedName>
        <fullName evidence="2">Uncharacterized protein</fullName>
    </submittedName>
</protein>
<accession>A0A8S0WS01</accession>
<proteinExistence type="predicted"/>
<dbReference type="Proteomes" id="UP000467700">
    <property type="component" value="Unassembled WGS sequence"/>
</dbReference>
<sequence>MIKPPSSSRFPVLMVAGTAIPMRIDADVSYRKTLTPSIRRVQELKPRLSQIFSPLSPYLTAGWMDFRLIRFTTDISPLLLFLYLDSWSTVCISLTSVVALLVTTCMTMMQFFSR</sequence>
<name>A0A8S0WS01_CYCAE</name>
<evidence type="ECO:0000313" key="3">
    <source>
        <dbReference type="Proteomes" id="UP000467700"/>
    </source>
</evidence>